<proteinExistence type="predicted"/>
<name>A0ABX9ASU8_9PSED</name>
<accession>A0ABX9ASU8</accession>
<organism evidence="2 3">
    <name type="scientific">Pseudomonas mosselii</name>
    <dbReference type="NCBI Taxonomy" id="78327"/>
    <lineage>
        <taxon>Bacteria</taxon>
        <taxon>Pseudomonadati</taxon>
        <taxon>Pseudomonadota</taxon>
        <taxon>Gammaproteobacteria</taxon>
        <taxon>Pseudomonadales</taxon>
        <taxon>Pseudomonadaceae</taxon>
        <taxon>Pseudomonas</taxon>
    </lineage>
</organism>
<dbReference type="Proteomes" id="UP000825591">
    <property type="component" value="Chromosome"/>
</dbReference>
<keyword evidence="3" id="KW-1185">Reference proteome</keyword>
<gene>
    <name evidence="2" type="ORF">K5H97_15010</name>
</gene>
<feature type="transmembrane region" description="Helical" evidence="1">
    <location>
        <begin position="6"/>
        <end position="24"/>
    </location>
</feature>
<sequence length="116" mass="12840">MSTLDLYALWLMGGGLLFNVWLALKGGRVLGRVLYACAAATSFTRFCWACGRAHGFRARRLPAWVYAPQVWFEFFITELGAPRNTTSCMGGAGAWRGIGNWTVFPATEDKPCAQQK</sequence>
<evidence type="ECO:0000256" key="1">
    <source>
        <dbReference type="SAM" id="Phobius"/>
    </source>
</evidence>
<reference evidence="2 3" key="1">
    <citation type="submission" date="2021-08" db="EMBL/GenBank/DDBJ databases">
        <title>Bactericidal Effect of Pseudomonas oryziphila sp. nov., a novel Pseudomonas Species Against Xanthomonas oryzae Reduces Disease Severity of Bacterial Leaf Streak of Rice.</title>
        <authorList>
            <person name="Yang R."/>
            <person name="Li S."/>
            <person name="Li Y."/>
            <person name="Yan Y."/>
            <person name="Fang Y."/>
            <person name="Zou L."/>
            <person name="Chen G."/>
        </authorList>
    </citation>
    <scope>NUCLEOTIDE SEQUENCE [LARGE SCALE GENOMIC DNA]</scope>
    <source>
        <strain evidence="2 3">DSM 17497</strain>
    </source>
</reference>
<keyword evidence="1" id="KW-1133">Transmembrane helix</keyword>
<keyword evidence="1" id="KW-0472">Membrane</keyword>
<evidence type="ECO:0000313" key="3">
    <source>
        <dbReference type="Proteomes" id="UP000825591"/>
    </source>
</evidence>
<keyword evidence="1" id="KW-0812">Transmembrane</keyword>
<protein>
    <submittedName>
        <fullName evidence="2">Uncharacterized protein</fullName>
    </submittedName>
</protein>
<dbReference type="RefSeq" id="WP_028691912.1">
    <property type="nucleotide sequence ID" value="NZ_CP081966.1"/>
</dbReference>
<dbReference type="EMBL" id="CP081966">
    <property type="protein sequence ID" value="QZP24153.1"/>
    <property type="molecule type" value="Genomic_DNA"/>
</dbReference>
<evidence type="ECO:0000313" key="2">
    <source>
        <dbReference type="EMBL" id="QZP24153.1"/>
    </source>
</evidence>